<dbReference type="Proteomes" id="UP000327044">
    <property type="component" value="Unassembled WGS sequence"/>
</dbReference>
<feature type="coiled-coil region" evidence="1">
    <location>
        <begin position="245"/>
        <end position="272"/>
    </location>
</feature>
<reference evidence="6 7" key="1">
    <citation type="journal article" date="2018" name="Elife">
        <title>Firefly genomes illuminate parallel origins of bioluminescence in beetles.</title>
        <authorList>
            <person name="Fallon T.R."/>
            <person name="Lower S.E."/>
            <person name="Chang C.H."/>
            <person name="Bessho-Uehara M."/>
            <person name="Martin G.J."/>
            <person name="Bewick A.J."/>
            <person name="Behringer M."/>
            <person name="Debat H.J."/>
            <person name="Wong I."/>
            <person name="Day J.C."/>
            <person name="Suvorov A."/>
            <person name="Silva C.J."/>
            <person name="Stanger-Hall K.F."/>
            <person name="Hall D.W."/>
            <person name="Schmitz R.J."/>
            <person name="Nelson D.R."/>
            <person name="Lewis S.M."/>
            <person name="Shigenobu S."/>
            <person name="Bybee S.M."/>
            <person name="Larracuente A.M."/>
            <person name="Oba Y."/>
            <person name="Weng J.K."/>
        </authorList>
    </citation>
    <scope>NUCLEOTIDE SEQUENCE [LARGE SCALE GENOMIC DNA]</scope>
    <source>
        <strain evidence="6">1611_PpyrPB1</strain>
        <tissue evidence="6">Whole body</tissue>
    </source>
</reference>
<gene>
    <name evidence="6" type="ORF">PPYR_07767</name>
</gene>
<proteinExistence type="predicted"/>
<protein>
    <recommendedName>
        <fullName evidence="8">Dynein heavy chain ATP-binding dynein motor region domain-containing protein</fullName>
    </recommendedName>
</protein>
<feature type="domain" description="Dynein heavy chain AAA lid" evidence="4">
    <location>
        <begin position="680"/>
        <end position="815"/>
    </location>
</feature>
<dbReference type="Pfam" id="PF18198">
    <property type="entry name" value="AAA_lid_11"/>
    <property type="match status" value="1"/>
</dbReference>
<evidence type="ECO:0000259" key="2">
    <source>
        <dbReference type="Pfam" id="PF03028"/>
    </source>
</evidence>
<keyword evidence="1" id="KW-0175">Coiled coil</keyword>
<sequence length="1112" mass="127005">MNDGRYRLDTQLLSLRHFEPFQLKEFSDELKMLPTNSLLASAFITYLPGESEDSRIVILEKWQEVLGATKFSLEEFLGSEREQLQWQTEGLPADQLSLQNAVIILNTSVTPLFLDPSSIASDWIKAHLKSKTVEIVSQDSPKFNTVLELAIRFGKFLIIEEVETISPTLFPILRKQFVDQGDRKSVHLNGKLVDYHNDFKLILSCRNAQLQLSADLAAVVNVVNFTTTHAGLSEQLLMSAIKQDSPELETRRKDLLRQREELQEKQYNLQNRLLEDLANASGDILQNKNLMVSLNETKASSSAIATALVESEGLHRKLQEEYDVYKEIASFASALYFAIDEFANANVLYSLSVPAFIRLFLKSLPQLKDQSFGFVQRTLIQAVYGYMSRAIFKADRLKFALHLCHKILPREIPSDEWNFFIGNSFIGKIDKGQSVPEWIPESVSRNVAALQSALPGLYSKLQLEKESTWRSFFGSNECEANFPTHCDLSEFQKVIVVQVLRRNRLYSAMRQCSLRLMSLQSLNSEIIQFSAIYNETVVGEPILLVTAPGTDPSVEIREFASEKLGKDQYVEIAMGEGQESKTLAALAEAGEQGHWLVLKNLHLVTAWLPILCQNMKRMQLHKSFRLWLITEPHPGFSSVLARSSLKIAYEVPQGIKNNILRTYSSWGTSYIEKLNPTGSRLFFILACIHALLQERRTYIPQGWSKSYEFNDTDFSTAIRLTVELMQTPNIQIQWNYLTGVCCDSVYGGRIENIQDLGILDSYLSQYFVDEALTHRWRPLGMSNSLPSYSNFQDYINSINQLSDRDLPSYFGLPENIQQAWEKTTSMDIISYLRNLNLEKHASAALLGDDLHKKLLPFMMLWKKLNQSQDFIRIPTPTPIIQKSLMENFISEEYCYAVTVVKKIHKTFSILNKLSKGAVPIEPKYLEVANDLLLYRTPKIWKKLWNGPDDPTKYLKTVMYKTGKIAMWNESRMEAVYERPVNLSSFFHPATFLSVFKQDFARRKNTAMDDLRLKSSWRHTPGDGVITITNLLIEGALFEGSNITDCHANSDSINVAPDCHLSWENKGENDKAIKLPLYETNTREDILAYLNVENNFRENNKWIQAGVAFYVTC</sequence>
<keyword evidence="7" id="KW-1185">Reference proteome</keyword>
<organism evidence="6 7">
    <name type="scientific">Photinus pyralis</name>
    <name type="common">Common eastern firefly</name>
    <name type="synonym">Lampyris pyralis</name>
    <dbReference type="NCBI Taxonomy" id="7054"/>
    <lineage>
        <taxon>Eukaryota</taxon>
        <taxon>Metazoa</taxon>
        <taxon>Ecdysozoa</taxon>
        <taxon>Arthropoda</taxon>
        <taxon>Hexapoda</taxon>
        <taxon>Insecta</taxon>
        <taxon>Pterygota</taxon>
        <taxon>Neoptera</taxon>
        <taxon>Endopterygota</taxon>
        <taxon>Coleoptera</taxon>
        <taxon>Polyphaga</taxon>
        <taxon>Elateriformia</taxon>
        <taxon>Elateroidea</taxon>
        <taxon>Lampyridae</taxon>
        <taxon>Lampyrinae</taxon>
        <taxon>Photinus</taxon>
    </lineage>
</organism>
<evidence type="ECO:0008006" key="8">
    <source>
        <dbReference type="Google" id="ProtNLM"/>
    </source>
</evidence>
<evidence type="ECO:0000259" key="5">
    <source>
        <dbReference type="Pfam" id="PF18199"/>
    </source>
</evidence>
<dbReference type="Pfam" id="PF18199">
    <property type="entry name" value="Dynein_C"/>
    <property type="match status" value="1"/>
</dbReference>
<evidence type="ECO:0000259" key="4">
    <source>
        <dbReference type="Pfam" id="PF18198"/>
    </source>
</evidence>
<dbReference type="Pfam" id="PF12781">
    <property type="entry name" value="AAA_9"/>
    <property type="match status" value="1"/>
</dbReference>
<dbReference type="Gene3D" id="1.10.8.720">
    <property type="entry name" value="Region D6 of dynein motor"/>
    <property type="match status" value="1"/>
</dbReference>
<dbReference type="Gene3D" id="3.40.50.300">
    <property type="entry name" value="P-loop containing nucleotide triphosphate hydrolases"/>
    <property type="match status" value="2"/>
</dbReference>
<dbReference type="AlphaFoldDB" id="A0A5N4ARD3"/>
<dbReference type="PANTHER" id="PTHR45703">
    <property type="entry name" value="DYNEIN HEAVY CHAIN"/>
    <property type="match status" value="1"/>
</dbReference>
<feature type="domain" description="Dynein heavy chain C-terminal" evidence="5">
    <location>
        <begin position="869"/>
        <end position="1109"/>
    </location>
</feature>
<dbReference type="GO" id="GO:0008569">
    <property type="term" value="F:minus-end-directed microtubule motor activity"/>
    <property type="evidence" value="ECO:0007669"/>
    <property type="project" value="InterPro"/>
</dbReference>
<dbReference type="InterPro" id="IPR041228">
    <property type="entry name" value="Dynein_C"/>
</dbReference>
<dbReference type="InterPro" id="IPR035706">
    <property type="entry name" value="AAA_9"/>
</dbReference>
<dbReference type="GO" id="GO:0007018">
    <property type="term" value="P:microtubule-based movement"/>
    <property type="evidence" value="ECO:0007669"/>
    <property type="project" value="InterPro"/>
</dbReference>
<dbReference type="Gene3D" id="3.10.490.20">
    <property type="match status" value="1"/>
</dbReference>
<dbReference type="InterPro" id="IPR042219">
    <property type="entry name" value="AAA_lid_11_sf"/>
</dbReference>
<evidence type="ECO:0000313" key="7">
    <source>
        <dbReference type="Proteomes" id="UP000327044"/>
    </source>
</evidence>
<dbReference type="InterPro" id="IPR026983">
    <property type="entry name" value="DHC"/>
</dbReference>
<dbReference type="FunFam" id="3.40.50.300:FF:000598">
    <property type="entry name" value="Dynein cytoplasmic 2 heavy chain 1"/>
    <property type="match status" value="1"/>
</dbReference>
<dbReference type="GO" id="GO:0030286">
    <property type="term" value="C:dynein complex"/>
    <property type="evidence" value="ECO:0007669"/>
    <property type="project" value="InterPro"/>
</dbReference>
<evidence type="ECO:0000313" key="6">
    <source>
        <dbReference type="EMBL" id="KAB0799887.1"/>
    </source>
</evidence>
<dbReference type="GO" id="GO:0051959">
    <property type="term" value="F:dynein light intermediate chain binding"/>
    <property type="evidence" value="ECO:0007669"/>
    <property type="project" value="InterPro"/>
</dbReference>
<dbReference type="Gene3D" id="1.10.8.1220">
    <property type="match status" value="1"/>
</dbReference>
<dbReference type="InParanoid" id="A0A5N4ARD3"/>
<comment type="caution">
    <text evidence="6">The sequence shown here is derived from an EMBL/GenBank/DDBJ whole genome shotgun (WGS) entry which is preliminary data.</text>
</comment>
<dbReference type="Gene3D" id="6.10.140.1060">
    <property type="match status" value="1"/>
</dbReference>
<dbReference type="InterPro" id="IPR043160">
    <property type="entry name" value="Dynein_C_barrel"/>
</dbReference>
<accession>A0A5N4ARD3</accession>
<dbReference type="InterPro" id="IPR027417">
    <property type="entry name" value="P-loop_NTPase"/>
</dbReference>
<feature type="domain" description="Dynein heavy chain region D6 P-loop" evidence="2">
    <location>
        <begin position="540"/>
        <end position="647"/>
    </location>
</feature>
<feature type="domain" description="Dynein heavy chain ATP-binding dynein motor region" evidence="3">
    <location>
        <begin position="85"/>
        <end position="304"/>
    </location>
</feature>
<dbReference type="EMBL" id="VVIM01000005">
    <property type="protein sequence ID" value="KAB0799887.1"/>
    <property type="molecule type" value="Genomic_DNA"/>
</dbReference>
<evidence type="ECO:0000259" key="3">
    <source>
        <dbReference type="Pfam" id="PF12781"/>
    </source>
</evidence>
<dbReference type="Pfam" id="PF03028">
    <property type="entry name" value="Dynein_heavy"/>
    <property type="match status" value="1"/>
</dbReference>
<dbReference type="PANTHER" id="PTHR45703:SF22">
    <property type="entry name" value="DYNEIN CYTOPLASMIC 2 HEAVY CHAIN 1"/>
    <property type="match status" value="1"/>
</dbReference>
<dbReference type="GO" id="GO:0045505">
    <property type="term" value="F:dynein intermediate chain binding"/>
    <property type="evidence" value="ECO:0007669"/>
    <property type="project" value="InterPro"/>
</dbReference>
<dbReference type="InterPro" id="IPR004273">
    <property type="entry name" value="Dynein_heavy_D6_P-loop"/>
</dbReference>
<evidence type="ECO:0000256" key="1">
    <source>
        <dbReference type="SAM" id="Coils"/>
    </source>
</evidence>
<name>A0A5N4ARD3_PHOPY</name>
<dbReference type="InterPro" id="IPR041658">
    <property type="entry name" value="AAA_lid_11"/>
</dbReference>